<feature type="coiled-coil region" evidence="5">
    <location>
        <begin position="306"/>
        <end position="336"/>
    </location>
</feature>
<evidence type="ECO:0000256" key="4">
    <source>
        <dbReference type="ARBA" id="ARBA00023136"/>
    </source>
</evidence>
<feature type="transmembrane region" description="Helical" evidence="6">
    <location>
        <begin position="172"/>
        <end position="190"/>
    </location>
</feature>
<dbReference type="InterPro" id="IPR020846">
    <property type="entry name" value="MFS_dom"/>
</dbReference>
<dbReference type="PANTHER" id="PTHR24064">
    <property type="entry name" value="SOLUTE CARRIER FAMILY 22 MEMBER"/>
    <property type="match status" value="1"/>
</dbReference>
<organism evidence="8 9">
    <name type="scientific">Clunio marinus</name>
    <dbReference type="NCBI Taxonomy" id="568069"/>
    <lineage>
        <taxon>Eukaryota</taxon>
        <taxon>Metazoa</taxon>
        <taxon>Ecdysozoa</taxon>
        <taxon>Arthropoda</taxon>
        <taxon>Hexapoda</taxon>
        <taxon>Insecta</taxon>
        <taxon>Pterygota</taxon>
        <taxon>Neoptera</taxon>
        <taxon>Endopterygota</taxon>
        <taxon>Diptera</taxon>
        <taxon>Nematocera</taxon>
        <taxon>Chironomoidea</taxon>
        <taxon>Chironomidae</taxon>
        <taxon>Clunio</taxon>
    </lineage>
</organism>
<dbReference type="OrthoDB" id="3936150at2759"/>
<feature type="transmembrane region" description="Helical" evidence="6">
    <location>
        <begin position="359"/>
        <end position="376"/>
    </location>
</feature>
<dbReference type="EMBL" id="CVRI01000014">
    <property type="protein sequence ID" value="CRK89776.1"/>
    <property type="molecule type" value="Genomic_DNA"/>
</dbReference>
<dbReference type="InterPro" id="IPR036259">
    <property type="entry name" value="MFS_trans_sf"/>
</dbReference>
<feature type="transmembrane region" description="Helical" evidence="6">
    <location>
        <begin position="143"/>
        <end position="165"/>
    </location>
</feature>
<evidence type="ECO:0000256" key="2">
    <source>
        <dbReference type="ARBA" id="ARBA00022692"/>
    </source>
</evidence>
<evidence type="ECO:0000313" key="9">
    <source>
        <dbReference type="Proteomes" id="UP000183832"/>
    </source>
</evidence>
<evidence type="ECO:0000256" key="1">
    <source>
        <dbReference type="ARBA" id="ARBA00004141"/>
    </source>
</evidence>
<feature type="transmembrane region" description="Helical" evidence="6">
    <location>
        <begin position="970"/>
        <end position="991"/>
    </location>
</feature>
<feature type="transmembrane region" description="Helical" evidence="6">
    <location>
        <begin position="1022"/>
        <end position="1046"/>
    </location>
</feature>
<sequence>MDFDLVLEEIGELGKFQLTNYILICLPVLYGAANSLSYVFTARAPNYRCFVDECDSVTNPRYDEDWVKDVVPGTISESYQHFIPENCFKYNFVNYSININNESCPAHWFDHEKVKCDKWVFDMSERTIVNDWKLTCVENQWKLALVGTMHFAGIMAGSGIFGFLADLFGRKLIFVVATMFMSLTGIGQAVSTSYVMFLTFAFLNAVGTSGVYPLAFVLGLEMVGKKKREMSGVILNYFYSIGEALVGVIAWMDGDWVNLQYWVSAPPLIFLAYYWIIPESIRWLLAKNCNDEALKIIKRAAKDNGVELSQNILAKFEEEQNQKQEEENKYNMKVQQNSEVTLVQPKPATYRELLKSRTLITRCLILFFIWYAKLNMNTNSCKLLKTLLYRGTNAFVFYGLSLNSINLSGNIYLNFILGCLIEIPGNTIAWVIINKFGRKLSLACSLLICGITCISGGFIPEKVFWIQILLFLVGKMAITSAFTVVYVYSAEMLPTLIRSGGVGTFSTFSRFGALLAPFVPLLKNLYNFLPLLVFGTFALTSGMLSTLLPETLGEKLPDTIEDAENIGRHSTKDQQTHFIMDFDLILEEIGEFGKFQLTNYLLICLPVLYGAANSLSYVFTARAPNYRCFVPSCDSVENPQFKEDWVKDVLPGDVSQSSGLFVAENCYKYPLKDDWMGSNNETCSADWFVIDSNNREKCDLWVFNEDERTIVNDWKLTCLENEWKLALVGTMHFAGIMAGSGIFGFLADRYGRKNLFIIAILFMSLTGVGQAVSTGYVMFLIFAFLNAVGTSGVYPLAFVIGVEMVGRRKREMSGVVLNYFYSVGEALVGVIAWLDGDWVNLQYWVSAPPILFVAYYWIIPESIRWLLAKKRNRKAFKIITKAAKNNGVKLSEGILSKFNQELDEDDEHNEMKSVSSGMSDRHNKKVTYKDLLKSKILLIRSLILLFIWGTNAFVFYGLSLNSVNLSGNIYLNFILGCLIEIPGNTVAWIIMNKLGRQISMSSMLLLCGITCIAGAFVPERIFWIQIILFLVGKLAITASFSICYVYSAEMLPTLIRSGGVGVFSTFSRFGALLAPFVPLLENIFSFLPLLLFGLVGFVAGILSLTLPETLGITLPDTIEEAESIGRKPTNNNDDDN</sequence>
<dbReference type="SUPFAM" id="SSF103473">
    <property type="entry name" value="MFS general substrate transporter"/>
    <property type="match status" value="2"/>
</dbReference>
<feature type="transmembrane region" description="Helical" evidence="6">
    <location>
        <begin position="846"/>
        <end position="867"/>
    </location>
</feature>
<dbReference type="Proteomes" id="UP000183832">
    <property type="component" value="Unassembled WGS sequence"/>
</dbReference>
<feature type="transmembrane region" description="Helical" evidence="6">
    <location>
        <begin position="1058"/>
        <end position="1077"/>
    </location>
</feature>
<feature type="transmembrane region" description="Helical" evidence="6">
    <location>
        <begin position="778"/>
        <end position="802"/>
    </location>
</feature>
<dbReference type="FunFam" id="1.20.1250.20:FF:000023">
    <property type="entry name" value="Solute carrier family 22 member 6"/>
    <property type="match status" value="2"/>
</dbReference>
<feature type="domain" description="Major facilitator superfamily (MFS) profile" evidence="7">
    <location>
        <begin position="685"/>
        <end position="1111"/>
    </location>
</feature>
<dbReference type="Pfam" id="PF00083">
    <property type="entry name" value="Sugar_tr"/>
    <property type="match status" value="2"/>
</dbReference>
<feature type="transmembrane region" description="Helical" evidence="6">
    <location>
        <begin position="528"/>
        <end position="548"/>
    </location>
</feature>
<dbReference type="GO" id="GO:0016020">
    <property type="term" value="C:membrane"/>
    <property type="evidence" value="ECO:0007669"/>
    <property type="project" value="UniProtKB-SubCell"/>
</dbReference>
<keyword evidence="3 6" id="KW-1133">Transmembrane helix</keyword>
<keyword evidence="4 6" id="KW-0472">Membrane</keyword>
<feature type="transmembrane region" description="Helical" evidence="6">
    <location>
        <begin position="814"/>
        <end position="834"/>
    </location>
</feature>
<keyword evidence="9" id="KW-1185">Reference proteome</keyword>
<name>A0A1J1HP01_9DIPT</name>
<feature type="transmembrane region" description="Helical" evidence="6">
    <location>
        <begin position="754"/>
        <end position="772"/>
    </location>
</feature>
<gene>
    <name evidence="8" type="ORF">CLUMA_CG003454</name>
</gene>
<feature type="transmembrane region" description="Helical" evidence="6">
    <location>
        <begin position="1083"/>
        <end position="1106"/>
    </location>
</feature>
<feature type="domain" description="Major facilitator superfamily (MFS) profile" evidence="7">
    <location>
        <begin position="96"/>
        <end position="553"/>
    </location>
</feature>
<reference evidence="8 9" key="1">
    <citation type="submission" date="2015-04" db="EMBL/GenBank/DDBJ databases">
        <authorList>
            <person name="Syromyatnikov M.Y."/>
            <person name="Popov V.N."/>
        </authorList>
    </citation>
    <scope>NUCLEOTIDE SEQUENCE [LARGE SCALE GENOMIC DNA]</scope>
</reference>
<feature type="transmembrane region" description="Helical" evidence="6">
    <location>
        <begin position="725"/>
        <end position="747"/>
    </location>
</feature>
<evidence type="ECO:0000259" key="7">
    <source>
        <dbReference type="PROSITE" id="PS50850"/>
    </source>
</evidence>
<feature type="transmembrane region" description="Helical" evidence="6">
    <location>
        <begin position="500"/>
        <end position="522"/>
    </location>
</feature>
<dbReference type="Gene3D" id="1.20.1250.20">
    <property type="entry name" value="MFS general substrate transporter like domains"/>
    <property type="match status" value="2"/>
</dbReference>
<dbReference type="GO" id="GO:0022857">
    <property type="term" value="F:transmembrane transporter activity"/>
    <property type="evidence" value="ECO:0007669"/>
    <property type="project" value="InterPro"/>
</dbReference>
<feature type="transmembrane region" description="Helical" evidence="6">
    <location>
        <begin position="440"/>
        <end position="459"/>
    </location>
</feature>
<comment type="subcellular location">
    <subcellularLocation>
        <location evidence="1">Membrane</location>
        <topology evidence="1">Multi-pass membrane protein</topology>
    </subcellularLocation>
</comment>
<feature type="transmembrane region" description="Helical" evidence="6">
    <location>
        <begin position="600"/>
        <end position="619"/>
    </location>
</feature>
<feature type="transmembrane region" description="Helical" evidence="6">
    <location>
        <begin position="465"/>
        <end position="488"/>
    </location>
</feature>
<dbReference type="CDD" id="cd17317">
    <property type="entry name" value="MFS_SLC22"/>
    <property type="match status" value="2"/>
</dbReference>
<feature type="transmembrane region" description="Helical" evidence="6">
    <location>
        <begin position="937"/>
        <end position="958"/>
    </location>
</feature>
<feature type="transmembrane region" description="Helical" evidence="6">
    <location>
        <begin position="998"/>
        <end position="1016"/>
    </location>
</feature>
<evidence type="ECO:0000256" key="3">
    <source>
        <dbReference type="ARBA" id="ARBA00022989"/>
    </source>
</evidence>
<keyword evidence="2 6" id="KW-0812">Transmembrane</keyword>
<dbReference type="STRING" id="568069.A0A1J1HP01"/>
<dbReference type="AlphaFoldDB" id="A0A1J1HP01"/>
<feature type="transmembrane region" description="Helical" evidence="6">
    <location>
        <begin position="196"/>
        <end position="220"/>
    </location>
</feature>
<evidence type="ECO:0000313" key="8">
    <source>
        <dbReference type="EMBL" id="CRK89776.1"/>
    </source>
</evidence>
<dbReference type="InterPro" id="IPR005828">
    <property type="entry name" value="MFS_sugar_transport-like"/>
</dbReference>
<proteinExistence type="predicted"/>
<evidence type="ECO:0000256" key="6">
    <source>
        <dbReference type="SAM" id="Phobius"/>
    </source>
</evidence>
<evidence type="ECO:0000256" key="5">
    <source>
        <dbReference type="SAM" id="Coils"/>
    </source>
</evidence>
<feature type="transmembrane region" description="Helical" evidence="6">
    <location>
        <begin position="411"/>
        <end position="433"/>
    </location>
</feature>
<feature type="transmembrane region" description="Helical" evidence="6">
    <location>
        <begin position="258"/>
        <end position="277"/>
    </location>
</feature>
<protein>
    <submittedName>
        <fullName evidence="8">CLUMA_CG003454, isoform A</fullName>
    </submittedName>
</protein>
<keyword evidence="5" id="KW-0175">Coiled coil</keyword>
<accession>A0A1J1HP01</accession>
<feature type="transmembrane region" description="Helical" evidence="6">
    <location>
        <begin position="232"/>
        <end position="252"/>
    </location>
</feature>
<dbReference type="PROSITE" id="PS50850">
    <property type="entry name" value="MFS"/>
    <property type="match status" value="2"/>
</dbReference>